<dbReference type="EMBL" id="BRXX01000579">
    <property type="protein sequence ID" value="GMH48053.1"/>
    <property type="molecule type" value="Genomic_DNA"/>
</dbReference>
<dbReference type="Pfam" id="PF03928">
    <property type="entry name" value="HbpS-like"/>
    <property type="match status" value="1"/>
</dbReference>
<evidence type="ECO:0000313" key="2">
    <source>
        <dbReference type="Proteomes" id="UP001165160"/>
    </source>
</evidence>
<evidence type="ECO:0008006" key="3">
    <source>
        <dbReference type="Google" id="ProtNLM"/>
    </source>
</evidence>
<dbReference type="Gene3D" id="3.30.450.150">
    <property type="entry name" value="Haem-degrading domain"/>
    <property type="match status" value="1"/>
</dbReference>
<proteinExistence type="predicted"/>
<reference evidence="2" key="1">
    <citation type="journal article" date="2023" name="Commun. Biol.">
        <title>Genome analysis of Parmales, the sister group of diatoms, reveals the evolutionary specialization of diatoms from phago-mixotrophs to photoautotrophs.</title>
        <authorList>
            <person name="Ban H."/>
            <person name="Sato S."/>
            <person name="Yoshikawa S."/>
            <person name="Yamada K."/>
            <person name="Nakamura Y."/>
            <person name="Ichinomiya M."/>
            <person name="Sato N."/>
            <person name="Blanc-Mathieu R."/>
            <person name="Endo H."/>
            <person name="Kuwata A."/>
            <person name="Ogata H."/>
        </authorList>
    </citation>
    <scope>NUCLEOTIDE SEQUENCE [LARGE SCALE GENOMIC DNA]</scope>
    <source>
        <strain evidence="2">NIES 3699</strain>
    </source>
</reference>
<dbReference type="InterPro" id="IPR052517">
    <property type="entry name" value="GlcG_carb_metab_protein"/>
</dbReference>
<dbReference type="SUPFAM" id="SSF143744">
    <property type="entry name" value="GlcG-like"/>
    <property type="match status" value="1"/>
</dbReference>
<protein>
    <recommendedName>
        <fullName evidence="3">GlcG protein</fullName>
    </recommendedName>
</protein>
<gene>
    <name evidence="1" type="ORF">TrVE_jg9895</name>
</gene>
<evidence type="ECO:0000313" key="1">
    <source>
        <dbReference type="EMBL" id="GMH48053.1"/>
    </source>
</evidence>
<dbReference type="AlphaFoldDB" id="A0A9W6ZBG2"/>
<dbReference type="PANTHER" id="PTHR34309">
    <property type="entry name" value="SLR1406 PROTEIN"/>
    <property type="match status" value="1"/>
</dbReference>
<name>A0A9W6ZBG2_9STRA</name>
<dbReference type="PANTHER" id="PTHR34309:SF10">
    <property type="entry name" value="SLR1406 PROTEIN"/>
    <property type="match status" value="1"/>
</dbReference>
<dbReference type="InterPro" id="IPR005624">
    <property type="entry name" value="PduO/GlcC-like"/>
</dbReference>
<organism evidence="1 2">
    <name type="scientific">Triparma verrucosa</name>
    <dbReference type="NCBI Taxonomy" id="1606542"/>
    <lineage>
        <taxon>Eukaryota</taxon>
        <taxon>Sar</taxon>
        <taxon>Stramenopiles</taxon>
        <taxon>Ochrophyta</taxon>
        <taxon>Bolidophyceae</taxon>
        <taxon>Parmales</taxon>
        <taxon>Triparmaceae</taxon>
        <taxon>Triparma</taxon>
    </lineage>
</organism>
<dbReference type="Proteomes" id="UP001165160">
    <property type="component" value="Unassembled WGS sequence"/>
</dbReference>
<accession>A0A9W6ZBG2</accession>
<comment type="caution">
    <text evidence="1">The sequence shown here is derived from an EMBL/GenBank/DDBJ whole genome shotgun (WGS) entry which is preliminary data.</text>
</comment>
<keyword evidence="2" id="KW-1185">Reference proteome</keyword>
<sequence length="138" mass="14448">MLRSALSAINRITTLQASKSYPPISISILSPAGNVIASATQDLCPPLLYPTYAQSKARTAVGLGISSRDFSDKYISTNSSAKIQQMRNMSELGDLAHFPGGVVVKNEEGEIIAGIGVSGASGDQDEELALEGLKSFSS</sequence>
<dbReference type="InterPro" id="IPR038084">
    <property type="entry name" value="PduO/GlcC-like_sf"/>
</dbReference>